<evidence type="ECO:0000256" key="1">
    <source>
        <dbReference type="SAM" id="MobiDB-lite"/>
    </source>
</evidence>
<evidence type="ECO:0000313" key="4">
    <source>
        <dbReference type="RefSeq" id="XP_036359783.1"/>
    </source>
</evidence>
<name>A0A7E6EWR7_9MOLL</name>
<keyword evidence="3" id="KW-1185">Reference proteome</keyword>
<sequence>MTTWTALHSPGTSRKSHNRRMRHRTLTDTRVILYDLTVLKDEGDDPKNAILYYYPETIDETELCNIFGQLMGMINIHENYLNSPPRSIYLYRGMYVFKHFKEYRLVLGSTQSQNESALLYQLQLLYEVFCLLQGNLKDVKKNITGRDHEDFLNKLKCVFDSYLPLCFQYDSVIEHSFRTIPSFKIPKTDFSIFMEVVTLLETSQRWAGVLGGCVLFKNKVVYSQLPLQLTRTLAAIHADLHNLESESVDIGSVPEGGSLTKLYVSSDIYTKLYETTLLPNSQQCNDSRRFSVTTAASIANIAEISSASKPLIKSALRPSKSLEVKTSESETDDDLLVRDDSVESDDKESAAKALAEQTKARAAYFTLISDSTLDSDTIHSRTSLKDLQHLRTASISLDVGETWPVINVRVNSKYEEDDAALEEEKPDLQRKNSKPQSPKDNTDEKLLIQFKNRPASISQAEEITASKIKSSNKKVYTSDSSAEETRDTSNALAADGCSLNDENAMYGSMLSLLSKQSGKNSIKPAFVPKPSLPECSTCIGDECDLILYVQNNSESSSMLLMEPSVCNMEMIQTLWKIILPKLGNLDYHFKKMDQHPKAESLRKQVMNSIVLDNVQQQLTGYERQKHPMVDAELEKMLLDIHNTFESYSTATDITLGSHCACTYGHKNPAIEAFFQKSFEQSLAFSPQASNMIFIMETLARNHLRDDKELVLV</sequence>
<dbReference type="InterPro" id="IPR043987">
    <property type="entry name" value="CCZ1/INTU/HSP4_longin_1"/>
</dbReference>
<proteinExistence type="predicted"/>
<feature type="region of interest" description="Disordered" evidence="1">
    <location>
        <begin position="469"/>
        <end position="489"/>
    </location>
</feature>
<dbReference type="GO" id="GO:0005085">
    <property type="term" value="F:guanyl-nucleotide exchange factor activity"/>
    <property type="evidence" value="ECO:0007669"/>
    <property type="project" value="TreeGrafter"/>
</dbReference>
<reference evidence="4" key="1">
    <citation type="submission" date="2025-08" db="UniProtKB">
        <authorList>
            <consortium name="RefSeq"/>
        </authorList>
    </citation>
    <scope>IDENTIFICATION</scope>
</reference>
<dbReference type="GO" id="GO:0031267">
    <property type="term" value="F:small GTPase binding"/>
    <property type="evidence" value="ECO:0007669"/>
    <property type="project" value="TreeGrafter"/>
</dbReference>
<dbReference type="PANTHER" id="PTHR14407">
    <property type="entry name" value="HERMANSKY-PUDLAK SYNDROME 4 PROTEIN LIGHT-EAR PROTEIN-RELATED"/>
    <property type="match status" value="1"/>
</dbReference>
<protein>
    <submittedName>
        <fullName evidence="4">Uncharacterized protein LOC115213008 isoform X1</fullName>
    </submittedName>
</protein>
<dbReference type="GO" id="GO:0016192">
    <property type="term" value="P:vesicle-mediated transport"/>
    <property type="evidence" value="ECO:0007669"/>
    <property type="project" value="InterPro"/>
</dbReference>
<accession>A0A7E6EWR7</accession>
<feature type="region of interest" description="Disordered" evidence="1">
    <location>
        <begin position="1"/>
        <end position="21"/>
    </location>
</feature>
<dbReference type="Pfam" id="PF19031">
    <property type="entry name" value="Intu_longin_1"/>
    <property type="match status" value="1"/>
</dbReference>
<dbReference type="PANTHER" id="PTHR14407:SF9">
    <property type="entry name" value="BLOC-3 COMPLEX MEMBER HPS4"/>
    <property type="match status" value="1"/>
</dbReference>
<dbReference type="InterPro" id="IPR026091">
    <property type="entry name" value="HPS4"/>
</dbReference>
<dbReference type="RefSeq" id="XP_036359783.1">
    <property type="nucleotide sequence ID" value="XM_036503890.1"/>
</dbReference>
<evidence type="ECO:0000259" key="2">
    <source>
        <dbReference type="Pfam" id="PF19031"/>
    </source>
</evidence>
<dbReference type="GO" id="GO:0031085">
    <property type="term" value="C:BLOC-3 complex"/>
    <property type="evidence" value="ECO:0007669"/>
    <property type="project" value="TreeGrafter"/>
</dbReference>
<feature type="domain" description="CCZ1/INTU/HSP4 first Longin" evidence="2">
    <location>
        <begin position="31"/>
        <end position="132"/>
    </location>
</feature>
<feature type="region of interest" description="Disordered" evidence="1">
    <location>
        <begin position="416"/>
        <end position="445"/>
    </location>
</feature>
<feature type="compositionally biased region" description="Polar residues" evidence="1">
    <location>
        <begin position="1"/>
        <end position="13"/>
    </location>
</feature>
<organism evidence="3 4">
    <name type="scientific">Octopus sinensis</name>
    <name type="common">East Asian common octopus</name>
    <dbReference type="NCBI Taxonomy" id="2607531"/>
    <lineage>
        <taxon>Eukaryota</taxon>
        <taxon>Metazoa</taxon>
        <taxon>Spiralia</taxon>
        <taxon>Lophotrochozoa</taxon>
        <taxon>Mollusca</taxon>
        <taxon>Cephalopoda</taxon>
        <taxon>Coleoidea</taxon>
        <taxon>Octopodiformes</taxon>
        <taxon>Octopoda</taxon>
        <taxon>Incirrata</taxon>
        <taxon>Octopodidae</taxon>
        <taxon>Octopus</taxon>
    </lineage>
</organism>
<dbReference type="GO" id="GO:0006605">
    <property type="term" value="P:protein targeting"/>
    <property type="evidence" value="ECO:0007669"/>
    <property type="project" value="TreeGrafter"/>
</dbReference>
<dbReference type="GO" id="GO:0031410">
    <property type="term" value="C:cytoplasmic vesicle"/>
    <property type="evidence" value="ECO:0007669"/>
    <property type="project" value="TreeGrafter"/>
</dbReference>
<evidence type="ECO:0000313" key="3">
    <source>
        <dbReference type="Proteomes" id="UP000515154"/>
    </source>
</evidence>
<feature type="region of interest" description="Disordered" evidence="1">
    <location>
        <begin position="322"/>
        <end position="349"/>
    </location>
</feature>
<gene>
    <name evidence="4" type="primary">LOC115213008</name>
</gene>
<dbReference type="AlphaFoldDB" id="A0A7E6EWR7"/>
<dbReference type="Proteomes" id="UP000515154">
    <property type="component" value="Linkage group LG6"/>
</dbReference>
<feature type="compositionally biased region" description="Polar residues" evidence="1">
    <location>
        <begin position="469"/>
        <end position="480"/>
    </location>
</feature>
<dbReference type="GO" id="GO:0005765">
    <property type="term" value="C:lysosomal membrane"/>
    <property type="evidence" value="ECO:0007669"/>
    <property type="project" value="TreeGrafter"/>
</dbReference>